<proteinExistence type="predicted"/>
<dbReference type="EMBL" id="BMAW01103853">
    <property type="protein sequence ID" value="GFT11282.1"/>
    <property type="molecule type" value="Genomic_DNA"/>
</dbReference>
<gene>
    <name evidence="1" type="ORF">NPIL_345171</name>
</gene>
<dbReference type="Proteomes" id="UP000887013">
    <property type="component" value="Unassembled WGS sequence"/>
</dbReference>
<dbReference type="GO" id="GO:0003676">
    <property type="term" value="F:nucleic acid binding"/>
    <property type="evidence" value="ECO:0007669"/>
    <property type="project" value="InterPro"/>
</dbReference>
<sequence>MFLAKELSITVDTYPSLQTRLILTWQLGVLRIIMFFKPDNALCHVVEICRAWLEEHAEEFQLLFWPPNSTGHISFETLREHLNRYFLQQDCTSRNILRSPDTDIY</sequence>
<comment type="caution">
    <text evidence="1">The sequence shown here is derived from an EMBL/GenBank/DDBJ whole genome shotgun (WGS) entry which is preliminary data.</text>
</comment>
<keyword evidence="2" id="KW-1185">Reference proteome</keyword>
<evidence type="ECO:0000313" key="2">
    <source>
        <dbReference type="Proteomes" id="UP000887013"/>
    </source>
</evidence>
<dbReference type="AlphaFoldDB" id="A0A8X6NFZ9"/>
<organism evidence="1 2">
    <name type="scientific">Nephila pilipes</name>
    <name type="common">Giant wood spider</name>
    <name type="synonym">Nephila maculata</name>
    <dbReference type="NCBI Taxonomy" id="299642"/>
    <lineage>
        <taxon>Eukaryota</taxon>
        <taxon>Metazoa</taxon>
        <taxon>Ecdysozoa</taxon>
        <taxon>Arthropoda</taxon>
        <taxon>Chelicerata</taxon>
        <taxon>Arachnida</taxon>
        <taxon>Araneae</taxon>
        <taxon>Araneomorphae</taxon>
        <taxon>Entelegynae</taxon>
        <taxon>Araneoidea</taxon>
        <taxon>Nephilidae</taxon>
        <taxon>Nephila</taxon>
    </lineage>
</organism>
<accession>A0A8X6NFZ9</accession>
<name>A0A8X6NFZ9_NEPPI</name>
<dbReference type="InterPro" id="IPR036397">
    <property type="entry name" value="RNaseH_sf"/>
</dbReference>
<reference evidence="1" key="1">
    <citation type="submission" date="2020-08" db="EMBL/GenBank/DDBJ databases">
        <title>Multicomponent nature underlies the extraordinary mechanical properties of spider dragline silk.</title>
        <authorList>
            <person name="Kono N."/>
            <person name="Nakamura H."/>
            <person name="Mori M."/>
            <person name="Yoshida Y."/>
            <person name="Ohtoshi R."/>
            <person name="Malay A.D."/>
            <person name="Moran D.A.P."/>
            <person name="Tomita M."/>
            <person name="Numata K."/>
            <person name="Arakawa K."/>
        </authorList>
    </citation>
    <scope>NUCLEOTIDE SEQUENCE</scope>
</reference>
<evidence type="ECO:0000313" key="1">
    <source>
        <dbReference type="EMBL" id="GFT11282.1"/>
    </source>
</evidence>
<protein>
    <submittedName>
        <fullName evidence="1">Uncharacterized protein</fullName>
    </submittedName>
</protein>
<dbReference type="Gene3D" id="3.30.420.10">
    <property type="entry name" value="Ribonuclease H-like superfamily/Ribonuclease H"/>
    <property type="match status" value="1"/>
</dbReference>